<feature type="transmembrane region" description="Helical" evidence="10">
    <location>
        <begin position="718"/>
        <end position="738"/>
    </location>
</feature>
<dbReference type="Gene3D" id="3.40.50.300">
    <property type="entry name" value="P-loop containing nucleotide triphosphate hydrolases"/>
    <property type="match status" value="2"/>
</dbReference>
<evidence type="ECO:0000256" key="5">
    <source>
        <dbReference type="ARBA" id="ARBA00022741"/>
    </source>
</evidence>
<dbReference type="PANTHER" id="PTHR24221">
    <property type="entry name" value="ATP-BINDING CASSETTE SUB-FAMILY B"/>
    <property type="match status" value="1"/>
</dbReference>
<dbReference type="GO" id="GO:0140359">
    <property type="term" value="F:ABC-type transporter activity"/>
    <property type="evidence" value="ECO:0007669"/>
    <property type="project" value="InterPro"/>
</dbReference>
<dbReference type="Pfam" id="PF00664">
    <property type="entry name" value="ABC_membrane"/>
    <property type="match status" value="2"/>
</dbReference>
<feature type="transmembrane region" description="Helical" evidence="10">
    <location>
        <begin position="256"/>
        <end position="275"/>
    </location>
</feature>
<feature type="transmembrane region" description="Helical" evidence="10">
    <location>
        <begin position="41"/>
        <end position="62"/>
    </location>
</feature>
<keyword evidence="3" id="KW-1003">Cell membrane</keyword>
<gene>
    <name evidence="13" type="ORF">TL08_23005</name>
</gene>
<feature type="transmembrane region" description="Helical" evidence="10">
    <location>
        <begin position="229"/>
        <end position="250"/>
    </location>
</feature>
<dbReference type="InterPro" id="IPR003439">
    <property type="entry name" value="ABC_transporter-like_ATP-bd"/>
</dbReference>
<dbReference type="PANTHER" id="PTHR24221:SF629">
    <property type="entry name" value="MULTIDRUG EFFLUX ATP-BINDING_PERMEASE PROTEIN RV0194"/>
    <property type="match status" value="1"/>
</dbReference>
<dbReference type="GO" id="GO:0005886">
    <property type="term" value="C:plasma membrane"/>
    <property type="evidence" value="ECO:0007669"/>
    <property type="project" value="UniProtKB-SubCell"/>
</dbReference>
<name>A0AAC9HUH6_9PSEU</name>
<organism evidence="13 14">
    <name type="scientific">Actinoalloteichus hymeniacidonis</name>
    <dbReference type="NCBI Taxonomy" id="340345"/>
    <lineage>
        <taxon>Bacteria</taxon>
        <taxon>Bacillati</taxon>
        <taxon>Actinomycetota</taxon>
        <taxon>Actinomycetes</taxon>
        <taxon>Pseudonocardiales</taxon>
        <taxon>Pseudonocardiaceae</taxon>
        <taxon>Actinoalloteichus</taxon>
    </lineage>
</organism>
<evidence type="ECO:0000256" key="4">
    <source>
        <dbReference type="ARBA" id="ARBA00022692"/>
    </source>
</evidence>
<dbReference type="SMART" id="SM00382">
    <property type="entry name" value="AAA"/>
    <property type="match status" value="2"/>
</dbReference>
<feature type="transmembrane region" description="Helical" evidence="10">
    <location>
        <begin position="901"/>
        <end position="920"/>
    </location>
</feature>
<dbReference type="FunFam" id="3.40.50.300:FF:000299">
    <property type="entry name" value="ABC transporter ATP-binding protein/permease"/>
    <property type="match status" value="2"/>
</dbReference>
<dbReference type="PROSITE" id="PS00211">
    <property type="entry name" value="ABC_TRANSPORTER_1"/>
    <property type="match status" value="1"/>
</dbReference>
<evidence type="ECO:0000256" key="3">
    <source>
        <dbReference type="ARBA" id="ARBA00022475"/>
    </source>
</evidence>
<feature type="domain" description="ABC transporter" evidence="11">
    <location>
        <begin position="321"/>
        <end position="559"/>
    </location>
</feature>
<comment type="subcellular location">
    <subcellularLocation>
        <location evidence="1">Cell membrane</location>
        <topology evidence="1">Multi-pass membrane protein</topology>
    </subcellularLocation>
</comment>
<evidence type="ECO:0000256" key="9">
    <source>
        <dbReference type="ARBA" id="ARBA00061644"/>
    </source>
</evidence>
<dbReference type="CDD" id="cd18543">
    <property type="entry name" value="ABC_6TM_Rv0194_D1_like"/>
    <property type="match status" value="1"/>
</dbReference>
<evidence type="ECO:0000256" key="2">
    <source>
        <dbReference type="ARBA" id="ARBA00022448"/>
    </source>
</evidence>
<dbReference type="InterPro" id="IPR017871">
    <property type="entry name" value="ABC_transporter-like_CS"/>
</dbReference>
<feature type="transmembrane region" description="Helical" evidence="10">
    <location>
        <begin position="112"/>
        <end position="132"/>
    </location>
</feature>
<feature type="transmembrane region" description="Helical" evidence="10">
    <location>
        <begin position="822"/>
        <end position="839"/>
    </location>
</feature>
<dbReference type="InterPro" id="IPR011527">
    <property type="entry name" value="ABC1_TM_dom"/>
</dbReference>
<evidence type="ECO:0000256" key="8">
    <source>
        <dbReference type="ARBA" id="ARBA00023136"/>
    </source>
</evidence>
<keyword evidence="5" id="KW-0547">Nucleotide-binding</keyword>
<comment type="similarity">
    <text evidence="9">Belongs to the ABC transporter superfamily. Lipid exporter (TC 3.A.1.106) family.</text>
</comment>
<dbReference type="SUPFAM" id="SSF52540">
    <property type="entry name" value="P-loop containing nucleoside triphosphate hydrolases"/>
    <property type="match status" value="2"/>
</dbReference>
<feature type="transmembrane region" description="Helical" evidence="10">
    <location>
        <begin position="797"/>
        <end position="816"/>
    </location>
</feature>
<dbReference type="CDD" id="cd18546">
    <property type="entry name" value="ABC_6TM_Rv0194_D2_like"/>
    <property type="match status" value="1"/>
</dbReference>
<evidence type="ECO:0000256" key="6">
    <source>
        <dbReference type="ARBA" id="ARBA00022840"/>
    </source>
</evidence>
<dbReference type="InterPro" id="IPR036640">
    <property type="entry name" value="ABC1_TM_sf"/>
</dbReference>
<dbReference type="InterPro" id="IPR027417">
    <property type="entry name" value="P-loop_NTPase"/>
</dbReference>
<keyword evidence="2" id="KW-0813">Transport</keyword>
<evidence type="ECO:0000259" key="11">
    <source>
        <dbReference type="PROSITE" id="PS50893"/>
    </source>
</evidence>
<dbReference type="PROSITE" id="PS50893">
    <property type="entry name" value="ABC_TRANSPORTER_2"/>
    <property type="match status" value="2"/>
</dbReference>
<dbReference type="Gene3D" id="1.20.1560.10">
    <property type="entry name" value="ABC transporter type 1, transmembrane domain"/>
    <property type="match status" value="2"/>
</dbReference>
<evidence type="ECO:0000313" key="14">
    <source>
        <dbReference type="Proteomes" id="UP000095210"/>
    </source>
</evidence>
<keyword evidence="7 10" id="KW-1133">Transmembrane helix</keyword>
<protein>
    <submittedName>
        <fullName evidence="13">ABC-type multidrug transport system, ATPase and permease component</fullName>
    </submittedName>
</protein>
<evidence type="ECO:0000256" key="10">
    <source>
        <dbReference type="SAM" id="Phobius"/>
    </source>
</evidence>
<feature type="domain" description="ABC transmembrane type-1" evidence="12">
    <location>
        <begin position="7"/>
        <end position="287"/>
    </location>
</feature>
<feature type="transmembrane region" description="Helical" evidence="10">
    <location>
        <begin position="926"/>
        <end position="945"/>
    </location>
</feature>
<evidence type="ECO:0000259" key="12">
    <source>
        <dbReference type="PROSITE" id="PS50929"/>
    </source>
</evidence>
<dbReference type="AlphaFoldDB" id="A0AAC9HUH6"/>
<dbReference type="GO" id="GO:0034040">
    <property type="term" value="F:ATPase-coupled lipid transmembrane transporter activity"/>
    <property type="evidence" value="ECO:0007669"/>
    <property type="project" value="TreeGrafter"/>
</dbReference>
<feature type="domain" description="ABC transporter" evidence="11">
    <location>
        <begin position="999"/>
        <end position="1234"/>
    </location>
</feature>
<dbReference type="SUPFAM" id="SSF90123">
    <property type="entry name" value="ABC transporter transmembrane region"/>
    <property type="match status" value="2"/>
</dbReference>
<feature type="domain" description="ABC transmembrane type-1" evidence="12">
    <location>
        <begin position="682"/>
        <end position="964"/>
    </location>
</feature>
<keyword evidence="8 10" id="KW-0472">Membrane</keyword>
<reference evidence="14" key="1">
    <citation type="submission" date="2016-03" db="EMBL/GenBank/DDBJ databases">
        <title>Complete genome sequence of the type strain Actinoalloteichus hymeniacidonis DSM 45092.</title>
        <authorList>
            <person name="Schaffert L."/>
            <person name="Albersmeier A."/>
            <person name="Winkler A."/>
            <person name="Kalinowski J."/>
            <person name="Zotchev S."/>
            <person name="Ruckert C."/>
        </authorList>
    </citation>
    <scope>NUCLEOTIDE SEQUENCE [LARGE SCALE GENOMIC DNA]</scope>
    <source>
        <strain evidence="14">HPA177(T) (DSM 45092(T))</strain>
    </source>
</reference>
<dbReference type="Pfam" id="PF00005">
    <property type="entry name" value="ABC_tran"/>
    <property type="match status" value="2"/>
</dbReference>
<dbReference type="InterPro" id="IPR039421">
    <property type="entry name" value="Type_1_exporter"/>
</dbReference>
<dbReference type="EMBL" id="CP014859">
    <property type="protein sequence ID" value="AOS65381.1"/>
    <property type="molecule type" value="Genomic_DNA"/>
</dbReference>
<proteinExistence type="inferred from homology"/>
<dbReference type="GO" id="GO:0016887">
    <property type="term" value="F:ATP hydrolysis activity"/>
    <property type="evidence" value="ECO:0007669"/>
    <property type="project" value="InterPro"/>
</dbReference>
<evidence type="ECO:0000313" key="13">
    <source>
        <dbReference type="EMBL" id="AOS65381.1"/>
    </source>
</evidence>
<feature type="transmembrane region" description="Helical" evidence="10">
    <location>
        <begin position="679"/>
        <end position="698"/>
    </location>
</feature>
<dbReference type="GO" id="GO:0005524">
    <property type="term" value="F:ATP binding"/>
    <property type="evidence" value="ECO:0007669"/>
    <property type="project" value="UniProtKB-KW"/>
</dbReference>
<sequence>MHRRTVLLSFIASVVGVGLEALIPLLTREAVDGAVAGRTDGLWLILGVMAALGLLRFGTAFVRRYEAGRLALNVQHDLRQAVFASVTRFDGGKQDSVRTGQIASRAISDLQLVNSLLSMVPLATGSLVFAVVSLGVMLWLSPLLTVLALVVLPLVFIESLRTKRVLYPATWVAQQRASEVAQQVEETVTGVRVVKSFGQEHREVATLENTARKLFGDRLRAARLTSRPAATLAALPSLGQVGVLGVGGWLAMNGSISLGTFLAFTTYMVGLVGPARMLSSLLVSAQLARAGVERVYELIDSQPEVAEAEDAVELPEGPVAVELVDVRFGYTRDDPVLDGVSLRIEPGETLAVVGPAGSGKSTISLLLPRFYDVHGGAVRLGPPGAEQDVRELRTTSLRGAIGVVFEEAFLFSDTVRANLAYGRPDATDAEIRAAAVAAEAADFIERLPDGYDTRVGERGLSLSGGQRQRIALARALLTDPRVLLLDDATSAVDAVTEAAIHDTLQSVTQDRTTLLIAHRRSTLALADRIAVLDRGRVIDVGTEAELLDRCPLFRALLAHGDAIDSPGSSAPGENGAEPAVTAALWPEVADNGLAFDDRQRVSASAGMGNDRRGVSSGGAGMRAAGGSSSLFGGMVPTPELLAQVDRLPPALDRPRLHDEDPTAPDPNFRLRKLLRLVRWPLALAILLVSLDAIASVALPSLFRYGIDAGVSGGAATALQWATVGGVLIVVVSWLTVAWQTVVAAKAGETLLYLLRVRTFSHLQRLGLDYYEREQAGRIMTRMTTDVDALSHFLQTGLANAVVSLLTLFGIVGALLITDVPLALVALAPLPVLVIATMIFQRLSSAAYTQAREQVSLVNADLQENVSGVRVAQAFSREARSAANFAARSENYRRIRLRAQRYISIFFPFVALLSDVAQIAVLGVGAFALASGSTSPGVLLAFLLYLRLLFGPVQQLSTVFDNYQQAKVGLRRIRDLLRTPPSVPEPAVPLPVPSRLRGEVEFVEVGFSYPGAQRKALADVSLRVGAGERVALVGATGAGKSTLVKLLGRFYQTEEGVIRVDGVDIREHGVVDYRRHLGVVPQEPHLFSGTVADNIGYGRPDAGPAEIESAARAVGALPMIGGLPQGFRQQVGERGNNLSAGQRQLVSLARTELVEPDLLLLDEATAALDPATEAIVHAADDRLAASRTTFVVAHRLATAAKADRIFVFDQGRIVESGTHRELLAQGGRYAGLWAADRAADTPGPTATSGNGTTESIQ</sequence>
<evidence type="ECO:0000256" key="1">
    <source>
        <dbReference type="ARBA" id="ARBA00004651"/>
    </source>
</evidence>
<dbReference type="InterPro" id="IPR003593">
    <property type="entry name" value="AAA+_ATPase"/>
</dbReference>
<dbReference type="Proteomes" id="UP000095210">
    <property type="component" value="Chromosome"/>
</dbReference>
<dbReference type="PROSITE" id="PS50929">
    <property type="entry name" value="ABC_TM1F"/>
    <property type="match status" value="2"/>
</dbReference>
<dbReference type="KEGG" id="ahm:TL08_23005"/>
<keyword evidence="6" id="KW-0067">ATP-binding</keyword>
<evidence type="ECO:0000256" key="7">
    <source>
        <dbReference type="ARBA" id="ARBA00022989"/>
    </source>
</evidence>
<accession>A0AAC9HUH6</accession>
<keyword evidence="4 10" id="KW-0812">Transmembrane</keyword>
<feature type="transmembrane region" description="Helical" evidence="10">
    <location>
        <begin position="138"/>
        <end position="157"/>
    </location>
</feature>
<keyword evidence="14" id="KW-1185">Reference proteome</keyword>